<gene>
    <name evidence="1" type="ORF">SAMN04488006_0490</name>
</gene>
<dbReference type="OrthoDB" id="1435912at2"/>
<name>A0A1I6NSG5_9FLAO</name>
<dbReference type="Proteomes" id="UP000199312">
    <property type="component" value="Unassembled WGS sequence"/>
</dbReference>
<evidence type="ECO:0000313" key="2">
    <source>
        <dbReference type="Proteomes" id="UP000199312"/>
    </source>
</evidence>
<dbReference type="AlphaFoldDB" id="A0A1I6NSG5"/>
<protein>
    <submittedName>
        <fullName evidence="1">Uncharacterized protein</fullName>
    </submittedName>
</protein>
<accession>A0A1I6NSG5</accession>
<organism evidence="1 2">
    <name type="scientific">Lutibacter maritimus</name>
    <dbReference type="NCBI Taxonomy" id="593133"/>
    <lineage>
        <taxon>Bacteria</taxon>
        <taxon>Pseudomonadati</taxon>
        <taxon>Bacteroidota</taxon>
        <taxon>Flavobacteriia</taxon>
        <taxon>Flavobacteriales</taxon>
        <taxon>Flavobacteriaceae</taxon>
        <taxon>Lutibacter</taxon>
    </lineage>
</organism>
<keyword evidence="2" id="KW-1185">Reference proteome</keyword>
<dbReference type="EMBL" id="FOZP01000001">
    <property type="protein sequence ID" value="SFS30815.1"/>
    <property type="molecule type" value="Genomic_DNA"/>
</dbReference>
<reference evidence="2" key="1">
    <citation type="submission" date="2016-10" db="EMBL/GenBank/DDBJ databases">
        <authorList>
            <person name="Varghese N."/>
            <person name="Submissions S."/>
        </authorList>
    </citation>
    <scope>NUCLEOTIDE SEQUENCE [LARGE SCALE GENOMIC DNA]</scope>
    <source>
        <strain evidence="2">DSM 24450</strain>
    </source>
</reference>
<dbReference type="RefSeq" id="WP_090222199.1">
    <property type="nucleotide sequence ID" value="NZ_FOZP01000001.1"/>
</dbReference>
<proteinExistence type="predicted"/>
<sequence length="199" mass="23366">MYTLQFKKNSSKYFNDALAFAYELNADFENDIITIRVPDEYLVNAYATFRSLFGIIQNWKGTVAYYNNKEVHPFQFILKAHNIGDCELKRTNCNSYDFGCKFLKLTWYKVGNFNGEKWVIDKPKIKAKLEHQINENAINICNIFDNNQVSYFIENLPDFIIPDNITFKTIYKDKYVDGIKISVPFSVSPIREYRNAIIL</sequence>
<dbReference type="STRING" id="593133.SAMN04488006_0490"/>
<evidence type="ECO:0000313" key="1">
    <source>
        <dbReference type="EMBL" id="SFS30815.1"/>
    </source>
</evidence>